<dbReference type="RefSeq" id="YP_010112555.1">
    <property type="nucleotide sequence ID" value="NC_055893.1"/>
</dbReference>
<dbReference type="KEGG" id="vg:65131033"/>
<organism evidence="1 2">
    <name type="scientific">uncultured phage cr4_1</name>
    <dbReference type="NCBI Taxonomy" id="2772084"/>
    <lineage>
        <taxon>Viruses</taxon>
        <taxon>Duplodnaviria</taxon>
        <taxon>Heunggongvirae</taxon>
        <taxon>Uroviricota</taxon>
        <taxon>Caudoviricetes</taxon>
        <taxon>Crassvirales</taxon>
        <taxon>Suoliviridae</taxon>
        <taxon>Loutivirinae</taxon>
        <taxon>Buorbuivirus</taxon>
        <taxon>Buorbuivirus hominis</taxon>
    </lineage>
</organism>
<sequence>MSANRYDLAAEAPILNTYVPINFGELYRIGATQKAAVEDAAKQFGTALLKFGEFQSPSAIDTQTWYNNTIGREDMLNVINSMVSNPDWMKDSANRATLQSILNSVDYATLSNLKQSREGMLARQKANQQLMLSGKYNPYWHDVDFTNYDTTKSGTFNDVSPLAYKSEVDLVRPYVDNLKASWIRDEGFDRWKGVTAERTIEEVDNNISSIRNTPEYAKHVQSYMKRYNLSEKDARDMLDTTLYTAAGEFAWELPETNTAALQMYLARMKYGQNQQAGLPTRITVLQEEAAAKMDNYKRNMVNNYISQSGKGLSELTPEDWTKINGAVYNSMANGIPEEVKGTLTPTEYFNYKEYTPIKIKPADKKAASLPNDNAEKYQYELGDMLLTLKGAIARDIPAGVFTVESGTSIPTMMSPTVGAGMSIKSAPVNVYYDPKIIETALATISSDGVFAPNNKTFSYSNGEQNILMKEGSLIIPKKRFKLVIEQIIDSEPDRYKGISARKYMNILTGGYGSTDRTMKLINELKGKYDIDSVEYSDLIEIKMARPVGISSSYNQTHNLGFNKEYLGTKINQESYSDVLGQSVEEATAGFNSNF</sequence>
<reference evidence="1 2" key="1">
    <citation type="submission" date="2020-07" db="EMBL/GenBank/DDBJ databases">
        <title>Taxonomic proposal: Crassvirales, a new order of highly abundant and diverse bacterial viruses.</title>
        <authorList>
            <person name="Shkoporov A.N."/>
            <person name="Stockdale S.R."/>
            <person name="Guerin E."/>
            <person name="Ross R.P."/>
            <person name="Hill C."/>
        </authorList>
    </citation>
    <scope>NUCLEOTIDE SEQUENCE [LARGE SCALE GENOMIC DNA]</scope>
</reference>
<name>A0A7M1RRV1_9CAUD</name>
<protein>
    <submittedName>
        <fullName evidence="1">Uncharacterized protein</fullName>
    </submittedName>
</protein>
<dbReference type="EMBL" id="MT774400">
    <property type="protein sequence ID" value="QOR57103.1"/>
    <property type="molecule type" value="Genomic_DNA"/>
</dbReference>
<proteinExistence type="predicted"/>
<dbReference type="Proteomes" id="UP000593850">
    <property type="component" value="Segment"/>
</dbReference>
<evidence type="ECO:0000313" key="2">
    <source>
        <dbReference type="Proteomes" id="UP000593850"/>
    </source>
</evidence>
<dbReference type="GeneID" id="65131033"/>
<accession>A0A7M1RRV1</accession>
<evidence type="ECO:0000313" key="1">
    <source>
        <dbReference type="EMBL" id="QOR57103.1"/>
    </source>
</evidence>
<keyword evidence="2" id="KW-1185">Reference proteome</keyword>